<organism evidence="2 3">
    <name type="scientific">Peribacillus loiseleuriae</name>
    <dbReference type="NCBI Taxonomy" id="1679170"/>
    <lineage>
        <taxon>Bacteria</taxon>
        <taxon>Bacillati</taxon>
        <taxon>Bacillota</taxon>
        <taxon>Bacilli</taxon>
        <taxon>Bacillales</taxon>
        <taxon>Bacillaceae</taxon>
        <taxon>Peribacillus</taxon>
    </lineage>
</organism>
<reference evidence="3" key="1">
    <citation type="submission" date="2015-07" db="EMBL/GenBank/DDBJ databases">
        <title>Genome sequencing project for genomic taxonomy and phylogenomics of Bacillus-like bacteria.</title>
        <authorList>
            <person name="Liu B."/>
            <person name="Wang J."/>
            <person name="Zhu Y."/>
            <person name="Liu G."/>
            <person name="Chen Q."/>
            <person name="Chen Z."/>
            <person name="Lan J."/>
            <person name="Che J."/>
            <person name="Ge C."/>
            <person name="Shi H."/>
            <person name="Pan Z."/>
            <person name="Liu X."/>
        </authorList>
    </citation>
    <scope>NUCLEOTIDE SEQUENCE [LARGE SCALE GENOMIC DNA]</scope>
    <source>
        <strain evidence="3">FJAT-27997</strain>
    </source>
</reference>
<dbReference type="OrthoDB" id="2970258at2"/>
<dbReference type="EMBL" id="LFZW01000001">
    <property type="protein sequence ID" value="KMY48849.1"/>
    <property type="molecule type" value="Genomic_DNA"/>
</dbReference>
<keyword evidence="3" id="KW-1185">Reference proteome</keyword>
<keyword evidence="1" id="KW-0812">Transmembrane</keyword>
<dbReference type="AlphaFoldDB" id="A0A0K9GQ71"/>
<dbReference type="RefSeq" id="WP_049680176.1">
    <property type="nucleotide sequence ID" value="NZ_LFZW01000001.1"/>
</dbReference>
<comment type="caution">
    <text evidence="2">The sequence shown here is derived from an EMBL/GenBank/DDBJ whole genome shotgun (WGS) entry which is preliminary data.</text>
</comment>
<proteinExistence type="predicted"/>
<feature type="transmembrane region" description="Helical" evidence="1">
    <location>
        <begin position="33"/>
        <end position="50"/>
    </location>
</feature>
<feature type="transmembrane region" description="Helical" evidence="1">
    <location>
        <begin position="6"/>
        <end position="21"/>
    </location>
</feature>
<evidence type="ECO:0000313" key="2">
    <source>
        <dbReference type="EMBL" id="KMY48849.1"/>
    </source>
</evidence>
<keyword evidence="1" id="KW-0472">Membrane</keyword>
<dbReference type="STRING" id="1679170.AC625_04400"/>
<evidence type="ECO:0000256" key="1">
    <source>
        <dbReference type="SAM" id="Phobius"/>
    </source>
</evidence>
<accession>A0A0K9GQ71</accession>
<name>A0A0K9GQ71_9BACI</name>
<dbReference type="Proteomes" id="UP000037146">
    <property type="component" value="Unassembled WGS sequence"/>
</dbReference>
<sequence length="73" mass="8493">MRWGAFVSTTIIVVLIILYEWPKMKQTPNKDKVAFFTLLLIGWVLSMFDLPHMGGPTSWIVTLFKPFGKFMEK</sequence>
<evidence type="ECO:0000313" key="3">
    <source>
        <dbReference type="Proteomes" id="UP000037146"/>
    </source>
</evidence>
<dbReference type="PATRIC" id="fig|1679170.3.peg.943"/>
<keyword evidence="1" id="KW-1133">Transmembrane helix</keyword>
<gene>
    <name evidence="2" type="ORF">AC625_04400</name>
</gene>
<protein>
    <submittedName>
        <fullName evidence="2">Uncharacterized protein</fullName>
    </submittedName>
</protein>